<dbReference type="PANTHER" id="PTHR46098:SF1">
    <property type="entry name" value="TRNA (CYTOSINE(38)-C(5))-METHYLTRANSFERASE"/>
    <property type="match status" value="1"/>
</dbReference>
<dbReference type="InterPro" id="IPR029063">
    <property type="entry name" value="SAM-dependent_MTases_sf"/>
</dbReference>
<dbReference type="EC" id="2.1.1.37" evidence="1"/>
<evidence type="ECO:0000256" key="4">
    <source>
        <dbReference type="ARBA" id="ARBA00022691"/>
    </source>
</evidence>
<keyword evidence="5" id="KW-0680">Restriction system</keyword>
<dbReference type="InterPro" id="IPR050750">
    <property type="entry name" value="C5-MTase"/>
</dbReference>
<accession>A0A9E1LZR4</accession>
<organism evidence="7 8">
    <name type="scientific">Faecalibacterium prausnitzii</name>
    <dbReference type="NCBI Taxonomy" id="853"/>
    <lineage>
        <taxon>Bacteria</taxon>
        <taxon>Bacillati</taxon>
        <taxon>Bacillota</taxon>
        <taxon>Clostridia</taxon>
        <taxon>Eubacteriales</taxon>
        <taxon>Oscillospiraceae</taxon>
        <taxon>Faecalibacterium</taxon>
    </lineage>
</organism>
<evidence type="ECO:0000256" key="6">
    <source>
        <dbReference type="PROSITE-ProRule" id="PRU01016"/>
    </source>
</evidence>
<dbReference type="PROSITE" id="PS51679">
    <property type="entry name" value="SAM_MT_C5"/>
    <property type="match status" value="1"/>
</dbReference>
<dbReference type="GO" id="GO:0003886">
    <property type="term" value="F:DNA (cytosine-5-)-methyltransferase activity"/>
    <property type="evidence" value="ECO:0007669"/>
    <property type="project" value="UniProtKB-EC"/>
</dbReference>
<protein>
    <recommendedName>
        <fullName evidence="1">DNA (cytosine-5-)-methyltransferase</fullName>
        <ecNumber evidence="1">2.1.1.37</ecNumber>
    </recommendedName>
</protein>
<dbReference type="PRINTS" id="PR00105">
    <property type="entry name" value="C5METTRFRASE"/>
</dbReference>
<dbReference type="Gene3D" id="3.40.50.150">
    <property type="entry name" value="Vaccinia Virus protein VP39"/>
    <property type="match status" value="1"/>
</dbReference>
<keyword evidence="2 6" id="KW-0489">Methyltransferase</keyword>
<dbReference type="SUPFAM" id="SSF53335">
    <property type="entry name" value="S-adenosyl-L-methionine-dependent methyltransferases"/>
    <property type="match status" value="1"/>
</dbReference>
<keyword evidence="4 6" id="KW-0949">S-adenosyl-L-methionine</keyword>
<dbReference type="GO" id="GO:0009307">
    <property type="term" value="P:DNA restriction-modification system"/>
    <property type="evidence" value="ECO:0007669"/>
    <property type="project" value="UniProtKB-KW"/>
</dbReference>
<comment type="caution">
    <text evidence="7">The sequence shown here is derived from an EMBL/GenBank/DDBJ whole genome shotgun (WGS) entry which is preliminary data.</text>
</comment>
<keyword evidence="3 6" id="KW-0808">Transferase</keyword>
<feature type="active site" evidence="6">
    <location>
        <position position="79"/>
    </location>
</feature>
<dbReference type="Proteomes" id="UP000811365">
    <property type="component" value="Unassembled WGS sequence"/>
</dbReference>
<dbReference type="GO" id="GO:0032259">
    <property type="term" value="P:methylation"/>
    <property type="evidence" value="ECO:0007669"/>
    <property type="project" value="UniProtKB-KW"/>
</dbReference>
<sequence length="137" mass="15221">MSLTHFSLFSGIGGIDLAAEAAGFTSVCQCEWAAFPAAVLASHWPEVPRFQDITTVTKEAFFEKTGLRTVTLISGGFPCQPFSTAGRQRGFHDERYLWPEMLRVIRELQPRWVLGENVAGFLRMGLDKTLIDLEQAG</sequence>
<dbReference type="PANTHER" id="PTHR46098">
    <property type="entry name" value="TRNA (CYTOSINE(38)-C(5))-METHYLTRANSFERASE"/>
    <property type="match status" value="1"/>
</dbReference>
<dbReference type="Pfam" id="PF00145">
    <property type="entry name" value="DNA_methylase"/>
    <property type="match status" value="1"/>
</dbReference>
<evidence type="ECO:0000256" key="5">
    <source>
        <dbReference type="ARBA" id="ARBA00022747"/>
    </source>
</evidence>
<proteinExistence type="inferred from homology"/>
<evidence type="ECO:0000256" key="3">
    <source>
        <dbReference type="ARBA" id="ARBA00022679"/>
    </source>
</evidence>
<comment type="similarity">
    <text evidence="6">Belongs to the class I-like SAM-binding methyltransferase superfamily. C5-methyltransferase family.</text>
</comment>
<gene>
    <name evidence="7" type="ORF">KH315_14835</name>
</gene>
<evidence type="ECO:0000256" key="2">
    <source>
        <dbReference type="ARBA" id="ARBA00022603"/>
    </source>
</evidence>
<evidence type="ECO:0000313" key="7">
    <source>
        <dbReference type="EMBL" id="MBS6623383.1"/>
    </source>
</evidence>
<evidence type="ECO:0000313" key="8">
    <source>
        <dbReference type="Proteomes" id="UP000811365"/>
    </source>
</evidence>
<reference evidence="7" key="1">
    <citation type="submission" date="2021-02" db="EMBL/GenBank/DDBJ databases">
        <title>Infant gut strain persistence is associated with maternal origin, phylogeny, and functional potential including surface adhesion and iron acquisition.</title>
        <authorList>
            <person name="Lou Y.C."/>
        </authorList>
    </citation>
    <scope>NUCLEOTIDE SEQUENCE</scope>
    <source>
        <strain evidence="7">L2_039_000G1_dasL2_039_000G1_maxbin2.maxbin.077</strain>
    </source>
</reference>
<dbReference type="AlphaFoldDB" id="A0A9E1LZR4"/>
<dbReference type="InterPro" id="IPR001525">
    <property type="entry name" value="C5_MeTfrase"/>
</dbReference>
<evidence type="ECO:0000256" key="1">
    <source>
        <dbReference type="ARBA" id="ARBA00011975"/>
    </source>
</evidence>
<name>A0A9E1LZR4_9FIRM</name>
<feature type="non-terminal residue" evidence="7">
    <location>
        <position position="137"/>
    </location>
</feature>
<dbReference type="EMBL" id="JAGZYH010000116">
    <property type="protein sequence ID" value="MBS6623383.1"/>
    <property type="molecule type" value="Genomic_DNA"/>
</dbReference>